<keyword evidence="2" id="KW-1133">Transmembrane helix</keyword>
<evidence type="ECO:0000256" key="1">
    <source>
        <dbReference type="SAM" id="MobiDB-lite"/>
    </source>
</evidence>
<protein>
    <submittedName>
        <fullName evidence="3">Uncharacterized protein</fullName>
    </submittedName>
</protein>
<feature type="compositionally biased region" description="Basic and acidic residues" evidence="1">
    <location>
        <begin position="242"/>
        <end position="252"/>
    </location>
</feature>
<proteinExistence type="predicted"/>
<dbReference type="PANTHER" id="PTHR33825">
    <property type="entry name" value="CHITINASE-LIKE PROTEIN"/>
    <property type="match status" value="1"/>
</dbReference>
<reference evidence="4" key="2">
    <citation type="submission" date="2013-12" db="EMBL/GenBank/DDBJ databases">
        <authorList>
            <person name="Yu Y."/>
            <person name="Lee S."/>
            <person name="de Baynast K."/>
            <person name="Wissotski M."/>
            <person name="Liu L."/>
            <person name="Talag J."/>
            <person name="Goicoechea J."/>
            <person name="Angelova A."/>
            <person name="Jetty R."/>
            <person name="Kudrna D."/>
            <person name="Golser W."/>
            <person name="Rivera L."/>
            <person name="Zhang J."/>
            <person name="Wing R."/>
        </authorList>
    </citation>
    <scope>NUCLEOTIDE SEQUENCE</scope>
</reference>
<dbReference type="EnsemblPlants" id="LPERR12G08710.1">
    <property type="protein sequence ID" value="LPERR12G08710.1"/>
    <property type="gene ID" value="LPERR12G08710"/>
</dbReference>
<name>A0A0D9XYX2_9ORYZ</name>
<dbReference type="PANTHER" id="PTHR33825:SF14">
    <property type="entry name" value="CHITINASE-LIKE PROTEIN"/>
    <property type="match status" value="1"/>
</dbReference>
<organism evidence="3 4">
    <name type="scientific">Leersia perrieri</name>
    <dbReference type="NCBI Taxonomy" id="77586"/>
    <lineage>
        <taxon>Eukaryota</taxon>
        <taxon>Viridiplantae</taxon>
        <taxon>Streptophyta</taxon>
        <taxon>Embryophyta</taxon>
        <taxon>Tracheophyta</taxon>
        <taxon>Spermatophyta</taxon>
        <taxon>Magnoliopsida</taxon>
        <taxon>Liliopsida</taxon>
        <taxon>Poales</taxon>
        <taxon>Poaceae</taxon>
        <taxon>BOP clade</taxon>
        <taxon>Oryzoideae</taxon>
        <taxon>Oryzeae</taxon>
        <taxon>Oryzinae</taxon>
        <taxon>Leersia</taxon>
    </lineage>
</organism>
<evidence type="ECO:0000256" key="2">
    <source>
        <dbReference type="SAM" id="Phobius"/>
    </source>
</evidence>
<dbReference type="eggNOG" id="ENOG502QQ23">
    <property type="taxonomic scope" value="Eukaryota"/>
</dbReference>
<keyword evidence="2" id="KW-0472">Membrane</keyword>
<dbReference type="AlphaFoldDB" id="A0A0D9XYX2"/>
<reference evidence="3 4" key="1">
    <citation type="submission" date="2012-08" db="EMBL/GenBank/DDBJ databases">
        <title>Oryza genome evolution.</title>
        <authorList>
            <person name="Wing R.A."/>
        </authorList>
    </citation>
    <scope>NUCLEOTIDE SEQUENCE</scope>
</reference>
<accession>A0A0D9XYX2</accession>
<reference evidence="3" key="3">
    <citation type="submission" date="2015-04" db="UniProtKB">
        <authorList>
            <consortium name="EnsemblPlants"/>
        </authorList>
    </citation>
    <scope>IDENTIFICATION</scope>
</reference>
<feature type="transmembrane region" description="Helical" evidence="2">
    <location>
        <begin position="109"/>
        <end position="132"/>
    </location>
</feature>
<dbReference type="Gramene" id="LPERR12G08710.1">
    <property type="protein sequence ID" value="LPERR12G08710.1"/>
    <property type="gene ID" value="LPERR12G08710"/>
</dbReference>
<sequence length="252" mass="26317">MATHLHLHRLRPPPPSPRLLRPISIPAPPPPPPRLRRPPLASIRPPAPPPPLLLSSSDPVQANGDAPAAAEETGAREDEGYVESVGAGEHSAGVPAHLGAARVGLGDPVFFLLAFVAVATSAAFTGMVAVAIPTMLAMKRAADSFTLLADAALEELPSTMAAVRLSGMEISDLTLELSDLSQEIADGVNKSAKVAQAVEAGLGQMRDLARQQATSMIEERANLQTIPNAPKKNAAKLNGSARQEKGPFTRQS</sequence>
<feature type="region of interest" description="Disordered" evidence="1">
    <location>
        <begin position="220"/>
        <end position="252"/>
    </location>
</feature>
<feature type="compositionally biased region" description="Basic residues" evidence="1">
    <location>
        <begin position="1"/>
        <end position="11"/>
    </location>
</feature>
<evidence type="ECO:0000313" key="4">
    <source>
        <dbReference type="Proteomes" id="UP000032180"/>
    </source>
</evidence>
<keyword evidence="4" id="KW-1185">Reference proteome</keyword>
<dbReference type="HOGENOM" id="CLU_094375_0_0_1"/>
<dbReference type="Proteomes" id="UP000032180">
    <property type="component" value="Chromosome 12"/>
</dbReference>
<evidence type="ECO:0000313" key="3">
    <source>
        <dbReference type="EnsemblPlants" id="LPERR12G08710.1"/>
    </source>
</evidence>
<feature type="region of interest" description="Disordered" evidence="1">
    <location>
        <begin position="1"/>
        <end position="79"/>
    </location>
</feature>
<keyword evidence="2" id="KW-0812">Transmembrane</keyword>